<dbReference type="AlphaFoldDB" id="A0A850T4G9"/>
<evidence type="ECO:0000313" key="8">
    <source>
        <dbReference type="EMBL" id="NWH05981.1"/>
    </source>
</evidence>
<dbReference type="PROSITE" id="PS51257">
    <property type="entry name" value="PROKAR_LIPOPROTEIN"/>
    <property type="match status" value="1"/>
</dbReference>
<dbReference type="EMBL" id="JACADJ010000054">
    <property type="protein sequence ID" value="NWH05981.1"/>
    <property type="molecule type" value="Genomic_DNA"/>
</dbReference>
<feature type="signal peptide" evidence="6">
    <location>
        <begin position="1"/>
        <end position="28"/>
    </location>
</feature>
<dbReference type="PANTHER" id="PTHR35603:SF1">
    <property type="entry name" value="OUTER MEMBRANE LIPOPROTEIN SLYB"/>
    <property type="match status" value="1"/>
</dbReference>
<evidence type="ECO:0000256" key="5">
    <source>
        <dbReference type="ARBA" id="ARBA00023288"/>
    </source>
</evidence>
<evidence type="ECO:0000256" key="4">
    <source>
        <dbReference type="ARBA" id="ARBA00023139"/>
    </source>
</evidence>
<keyword evidence="9" id="KW-1185">Reference proteome</keyword>
<proteinExistence type="predicted"/>
<organism evidence="8 9">
    <name type="scientific">Desulfobacter latus</name>
    <dbReference type="NCBI Taxonomy" id="2292"/>
    <lineage>
        <taxon>Bacteria</taxon>
        <taxon>Pseudomonadati</taxon>
        <taxon>Thermodesulfobacteriota</taxon>
        <taxon>Desulfobacteria</taxon>
        <taxon>Desulfobacterales</taxon>
        <taxon>Desulfobacteraceae</taxon>
        <taxon>Desulfobacter</taxon>
    </lineage>
</organism>
<comment type="subcellular location">
    <subcellularLocation>
        <location evidence="1">Cell outer membrane</location>
        <topology evidence="1">Lipid-anchor</topology>
    </subcellularLocation>
</comment>
<keyword evidence="2 6" id="KW-0732">Signal</keyword>
<feature type="chain" id="PRO_5033013987" evidence="6">
    <location>
        <begin position="29"/>
        <end position="157"/>
    </location>
</feature>
<dbReference type="PANTHER" id="PTHR35603">
    <property type="match status" value="1"/>
</dbReference>
<keyword evidence="4" id="KW-0564">Palmitate</keyword>
<evidence type="ECO:0000256" key="6">
    <source>
        <dbReference type="SAM" id="SignalP"/>
    </source>
</evidence>
<keyword evidence="3" id="KW-0472">Membrane</keyword>
<evidence type="ECO:0000256" key="3">
    <source>
        <dbReference type="ARBA" id="ARBA00023136"/>
    </source>
</evidence>
<feature type="domain" description="Glycine zipper 2TM" evidence="7">
    <location>
        <begin position="65"/>
        <end position="106"/>
    </location>
</feature>
<evidence type="ECO:0000256" key="2">
    <source>
        <dbReference type="ARBA" id="ARBA00022729"/>
    </source>
</evidence>
<evidence type="ECO:0000256" key="1">
    <source>
        <dbReference type="ARBA" id="ARBA00004459"/>
    </source>
</evidence>
<keyword evidence="5" id="KW-0449">Lipoprotein</keyword>
<dbReference type="RefSeq" id="WP_178367436.1">
    <property type="nucleotide sequence ID" value="NZ_JACADJ010000054.1"/>
</dbReference>
<accession>A0A850T4G9</accession>
<dbReference type="GO" id="GO:0009279">
    <property type="term" value="C:cell outer membrane"/>
    <property type="evidence" value="ECO:0007669"/>
    <property type="project" value="UniProtKB-SubCell"/>
</dbReference>
<sequence length="157" mass="15679">MNRSESGIKFIFCIMAAAMLTMAGCASSSSNVYTHEQAMQAQTVDTGTVASVKSVIIQASKPPVAGGAIGGVTGGVIGSTIGQGHGRDLATIGGALAGAAVGAAIEHKAGTKNGFEIVVNLDSGRTIVVVQEADVPISPGDRVRVLTAPDGTTRISK</sequence>
<dbReference type="InterPro" id="IPR051407">
    <property type="entry name" value="Bact_OM_lipoprot/Surf_antigen"/>
</dbReference>
<protein>
    <submittedName>
        <fullName evidence="8">Glycine zipper 2TM domain-containing protein</fullName>
    </submittedName>
</protein>
<dbReference type="Pfam" id="PF05433">
    <property type="entry name" value="Rick_17kDa_Anti"/>
    <property type="match status" value="1"/>
</dbReference>
<evidence type="ECO:0000259" key="7">
    <source>
        <dbReference type="Pfam" id="PF05433"/>
    </source>
</evidence>
<comment type="caution">
    <text evidence="8">The sequence shown here is derived from an EMBL/GenBank/DDBJ whole genome shotgun (WGS) entry which is preliminary data.</text>
</comment>
<dbReference type="Proteomes" id="UP000553343">
    <property type="component" value="Unassembled WGS sequence"/>
</dbReference>
<dbReference type="InterPro" id="IPR008816">
    <property type="entry name" value="Gly_zipper_2TM_dom"/>
</dbReference>
<evidence type="ECO:0000313" key="9">
    <source>
        <dbReference type="Proteomes" id="UP000553343"/>
    </source>
</evidence>
<gene>
    <name evidence="8" type="ORF">HXW94_13450</name>
</gene>
<reference evidence="8 9" key="1">
    <citation type="submission" date="2020-06" db="EMBL/GenBank/DDBJ databases">
        <title>High-quality draft genome of sulfate reducer Desulfobacter latus type strain AcrS2 isolated from marine sediment.</title>
        <authorList>
            <person name="Hoppe M."/>
            <person name="Larsen C.K."/>
            <person name="Marshall I.P.G."/>
            <person name="Schramm A."/>
            <person name="Marietou A.G."/>
        </authorList>
    </citation>
    <scope>NUCLEOTIDE SEQUENCE [LARGE SCALE GENOMIC DNA]</scope>
    <source>
        <strain evidence="8 9">AcRS2</strain>
    </source>
</reference>
<name>A0A850T4G9_9BACT</name>